<gene>
    <name evidence="2" type="ORF">BSAL_88265</name>
</gene>
<dbReference type="EMBL" id="CYKH01001108">
    <property type="protein sequence ID" value="CUG84013.1"/>
    <property type="molecule type" value="Genomic_DNA"/>
</dbReference>
<keyword evidence="3" id="KW-1185">Reference proteome</keyword>
<feature type="compositionally biased region" description="Polar residues" evidence="1">
    <location>
        <begin position="80"/>
        <end position="95"/>
    </location>
</feature>
<dbReference type="AlphaFoldDB" id="A0A0S4JB06"/>
<evidence type="ECO:0000313" key="3">
    <source>
        <dbReference type="Proteomes" id="UP000051952"/>
    </source>
</evidence>
<reference evidence="3" key="1">
    <citation type="submission" date="2015-09" db="EMBL/GenBank/DDBJ databases">
        <authorList>
            <consortium name="Pathogen Informatics"/>
        </authorList>
    </citation>
    <scope>NUCLEOTIDE SEQUENCE [LARGE SCALE GENOMIC DNA]</scope>
    <source>
        <strain evidence="3">Lake Konstanz</strain>
    </source>
</reference>
<feature type="region of interest" description="Disordered" evidence="1">
    <location>
        <begin position="66"/>
        <end position="95"/>
    </location>
</feature>
<evidence type="ECO:0000256" key="1">
    <source>
        <dbReference type="SAM" id="MobiDB-lite"/>
    </source>
</evidence>
<accession>A0A0S4JB06</accession>
<protein>
    <submittedName>
        <fullName evidence="2">Uncharacterized protein</fullName>
    </submittedName>
</protein>
<dbReference type="VEuPathDB" id="TriTrypDB:BSAL_88265"/>
<dbReference type="Proteomes" id="UP000051952">
    <property type="component" value="Unassembled WGS sequence"/>
</dbReference>
<evidence type="ECO:0000313" key="2">
    <source>
        <dbReference type="EMBL" id="CUG84013.1"/>
    </source>
</evidence>
<proteinExistence type="predicted"/>
<organism evidence="2 3">
    <name type="scientific">Bodo saltans</name>
    <name type="common">Flagellated protozoan</name>
    <dbReference type="NCBI Taxonomy" id="75058"/>
    <lineage>
        <taxon>Eukaryota</taxon>
        <taxon>Discoba</taxon>
        <taxon>Euglenozoa</taxon>
        <taxon>Kinetoplastea</taxon>
        <taxon>Metakinetoplastina</taxon>
        <taxon>Eubodonida</taxon>
        <taxon>Bodonidae</taxon>
        <taxon>Bodo</taxon>
    </lineage>
</organism>
<sequence>MAVAGHHEIDAAALPYALPRVGDHIAKLYHNKPPTPIRCRSTLRPIHLTPSDFKLSESKSSYTAAAVASLKHSPREHNEASSAQKSPRGGASNNLQMSSYRRFFEVPEEINRGAFNDPHAHRTNRGAFESSQTTHLFGQAYSSTNMPTIPAPPPIDARASIVPSNTTPRPASVASTAAPSPRKTYADRIIAQAETEEQLLLASISALKTEQEKLRTSPRREAPVDIAKMRNLFLESVPQPGASPRRRVLMW</sequence>
<name>A0A0S4JB06_BODSA</name>